<keyword evidence="11" id="KW-0436">Ligase</keyword>
<evidence type="ECO:0000313" key="11">
    <source>
        <dbReference type="EMBL" id="GAM75232.1"/>
    </source>
</evidence>
<dbReference type="InterPro" id="IPR005761">
    <property type="entry name" value="UDP-N-AcMur-Glu-dNH2Pim_ligase"/>
</dbReference>
<dbReference type="Proteomes" id="UP000031666">
    <property type="component" value="Unassembled WGS sequence"/>
</dbReference>
<dbReference type="SUPFAM" id="SSF63418">
    <property type="entry name" value="MurE/MurF N-terminal domain"/>
    <property type="match status" value="1"/>
</dbReference>
<dbReference type="InterPro" id="IPR036565">
    <property type="entry name" value="Mur-like_cat_sf"/>
</dbReference>
<feature type="domain" description="Mur ligase central" evidence="10">
    <location>
        <begin position="100"/>
        <end position="299"/>
    </location>
</feature>
<dbReference type="GO" id="GO:0009252">
    <property type="term" value="P:peptidoglycan biosynthetic process"/>
    <property type="evidence" value="ECO:0007669"/>
    <property type="project" value="UniProtKB-UniPathway"/>
</dbReference>
<keyword evidence="5 7" id="KW-0131">Cell cycle</keyword>
<evidence type="ECO:0000256" key="7">
    <source>
        <dbReference type="RuleBase" id="RU004135"/>
    </source>
</evidence>
<evidence type="ECO:0000256" key="3">
    <source>
        <dbReference type="ARBA" id="ARBA00022960"/>
    </source>
</evidence>
<keyword evidence="6 7" id="KW-0961">Cell wall biogenesis/degradation</keyword>
<evidence type="ECO:0000259" key="8">
    <source>
        <dbReference type="Pfam" id="PF01225"/>
    </source>
</evidence>
<dbReference type="Gene3D" id="3.40.1190.10">
    <property type="entry name" value="Mur-like, catalytic domain"/>
    <property type="match status" value="1"/>
</dbReference>
<feature type="domain" description="Mur ligase N-terminal catalytic" evidence="8">
    <location>
        <begin position="19"/>
        <end position="72"/>
    </location>
</feature>
<organism evidence="11 12">
    <name type="scientific">Vibrio ishigakensis</name>
    <dbReference type="NCBI Taxonomy" id="1481914"/>
    <lineage>
        <taxon>Bacteria</taxon>
        <taxon>Pseudomonadati</taxon>
        <taxon>Pseudomonadota</taxon>
        <taxon>Gammaproteobacteria</taxon>
        <taxon>Vibrionales</taxon>
        <taxon>Vibrionaceae</taxon>
        <taxon>Vibrio</taxon>
    </lineage>
</organism>
<dbReference type="Pfam" id="PF01225">
    <property type="entry name" value="Mur_ligase"/>
    <property type="match status" value="1"/>
</dbReference>
<dbReference type="Gene3D" id="3.40.1390.10">
    <property type="entry name" value="MurE/MurF, N-terminal domain"/>
    <property type="match status" value="1"/>
</dbReference>
<dbReference type="GO" id="GO:0005737">
    <property type="term" value="C:cytoplasm"/>
    <property type="evidence" value="ECO:0007669"/>
    <property type="project" value="UniProtKB-SubCell"/>
</dbReference>
<reference evidence="11 12" key="2">
    <citation type="submission" date="2015-01" db="EMBL/GenBank/DDBJ databases">
        <authorList>
            <consortium name="NBRP consortium"/>
            <person name="Sawabe T."/>
            <person name="Meirelles P."/>
            <person name="Feng G."/>
            <person name="Sayaka M."/>
            <person name="Hattori M."/>
            <person name="Ohkuma M."/>
        </authorList>
    </citation>
    <scope>NUCLEOTIDE SEQUENCE [LARGE SCALE GENOMIC DNA]</scope>
    <source>
        <strain evidence="12">JCM 19241</strain>
    </source>
</reference>
<keyword evidence="3 7" id="KW-0133">Cell shape</keyword>
<dbReference type="NCBIfam" id="TIGR01085">
    <property type="entry name" value="murE"/>
    <property type="match status" value="1"/>
</dbReference>
<dbReference type="GO" id="GO:0008360">
    <property type="term" value="P:regulation of cell shape"/>
    <property type="evidence" value="ECO:0007669"/>
    <property type="project" value="UniProtKB-KW"/>
</dbReference>
<dbReference type="InterPro" id="IPR004101">
    <property type="entry name" value="Mur_ligase_C"/>
</dbReference>
<evidence type="ECO:0000259" key="10">
    <source>
        <dbReference type="Pfam" id="PF08245"/>
    </source>
</evidence>
<dbReference type="GO" id="GO:0071555">
    <property type="term" value="P:cell wall organization"/>
    <property type="evidence" value="ECO:0007669"/>
    <property type="project" value="UniProtKB-KW"/>
</dbReference>
<dbReference type="STRING" id="1481914.JCM19241_1575"/>
<dbReference type="SUPFAM" id="SSF53244">
    <property type="entry name" value="MurD-like peptide ligases, peptide-binding domain"/>
    <property type="match status" value="1"/>
</dbReference>
<keyword evidence="2 7" id="KW-0132">Cell division</keyword>
<evidence type="ECO:0000256" key="5">
    <source>
        <dbReference type="ARBA" id="ARBA00023306"/>
    </source>
</evidence>
<evidence type="ECO:0000256" key="6">
    <source>
        <dbReference type="ARBA" id="ARBA00023316"/>
    </source>
</evidence>
<sequence length="478" mass="52194">MLTNAISKQVERLKALEIRLFKTNSADVEQNDVFVCRKGITVDGHDFAQHAVEQGAVAVIANKPMALPVPVIVTESHYQSLALIKAFYKHPHKKLRHIGVTGTNGKTTVSHCLNQILNLESRSAYIGTLGAQLADYEIPLKNTTPDGVTLLNIFSQMCHSLTEFNVMEMSSHALTQDRAGFVPLELGVITNIGEDHLDFHRTKDGYVQAKLQLVDRIQSGGTLIVNLDDPHALAAIERASKGVNIFSFSTQNPLADLIATRIETSPRGMRFSLSNGKECIEVNSPMPFSYNVENALAIASVLSILGWDLSRVATAIEGLQMPEGRAQFVGLSNGSIGLVDYAHNSHGLNALLQAVREHAKRRLIVVVGVTGDRIQQAGDIGAMCARYAELVIFTSDNPMGVVQSELFRVLRSRVGSTPYFEISDRAEAIKLAKQLSEKDDLIVVCGKGNETFQYISDGKAQRHHYVGDLAALTQVEAV</sequence>
<dbReference type="InterPro" id="IPR013221">
    <property type="entry name" value="Mur_ligase_cen"/>
</dbReference>
<comment type="similarity">
    <text evidence="1">Belongs to the MurCDEF family. MurE subfamily.</text>
</comment>
<dbReference type="GO" id="GO:0008765">
    <property type="term" value="F:UDP-N-acetylmuramoylalanyl-D-glutamate-2,6-diaminopimelate ligase activity"/>
    <property type="evidence" value="ECO:0007669"/>
    <property type="project" value="UniProtKB-EC"/>
</dbReference>
<dbReference type="InterPro" id="IPR000713">
    <property type="entry name" value="Mur_ligase_N"/>
</dbReference>
<keyword evidence="4 7" id="KW-0573">Peptidoglycan synthesis</keyword>
<dbReference type="AlphaFoldDB" id="A0A0B8QE09"/>
<comment type="subcellular location">
    <subcellularLocation>
        <location evidence="7">Cytoplasm</location>
    </subcellularLocation>
</comment>
<dbReference type="SUPFAM" id="SSF53623">
    <property type="entry name" value="MurD-like peptide ligases, catalytic domain"/>
    <property type="match status" value="1"/>
</dbReference>
<dbReference type="Pfam" id="PF02875">
    <property type="entry name" value="Mur_ligase_C"/>
    <property type="match status" value="1"/>
</dbReference>
<proteinExistence type="inferred from homology"/>
<dbReference type="InterPro" id="IPR035911">
    <property type="entry name" value="MurE/MurF_N"/>
</dbReference>
<accession>A0A0B8QE09</accession>
<dbReference type="PANTHER" id="PTHR23135:SF4">
    <property type="entry name" value="UDP-N-ACETYLMURAMOYL-L-ALANYL-D-GLUTAMATE--2,6-DIAMINOPIMELATE LIGASE MURE HOMOLOG, CHLOROPLASTIC"/>
    <property type="match status" value="1"/>
</dbReference>
<dbReference type="GO" id="GO:0005524">
    <property type="term" value="F:ATP binding"/>
    <property type="evidence" value="ECO:0007669"/>
    <property type="project" value="InterPro"/>
</dbReference>
<feature type="domain" description="Mur ligase C-terminal" evidence="9">
    <location>
        <begin position="324"/>
        <end position="448"/>
    </location>
</feature>
<protein>
    <submittedName>
        <fullName evidence="11">UDP-N-acetylmuramoylalanyl-D-glutamate-2,6-diaminopimelate ligase</fullName>
        <ecNumber evidence="11">6.3.2.13</ecNumber>
    </submittedName>
</protein>
<evidence type="ECO:0000256" key="2">
    <source>
        <dbReference type="ARBA" id="ARBA00022618"/>
    </source>
</evidence>
<comment type="caution">
    <text evidence="11">The sequence shown here is derived from an EMBL/GenBank/DDBJ whole genome shotgun (WGS) entry which is preliminary data.</text>
</comment>
<evidence type="ECO:0000313" key="12">
    <source>
        <dbReference type="Proteomes" id="UP000031666"/>
    </source>
</evidence>
<dbReference type="PANTHER" id="PTHR23135">
    <property type="entry name" value="MUR LIGASE FAMILY MEMBER"/>
    <property type="match status" value="1"/>
</dbReference>
<evidence type="ECO:0000259" key="9">
    <source>
        <dbReference type="Pfam" id="PF02875"/>
    </source>
</evidence>
<dbReference type="EMBL" id="BBSC01000003">
    <property type="protein sequence ID" value="GAM75232.1"/>
    <property type="molecule type" value="Genomic_DNA"/>
</dbReference>
<dbReference type="EC" id="6.3.2.13" evidence="11"/>
<name>A0A0B8QE09_9VIBR</name>
<gene>
    <name evidence="11" type="ORF">JCM19241_1575</name>
</gene>
<comment type="pathway">
    <text evidence="7">Cell wall biogenesis; peptidoglycan biosynthesis.</text>
</comment>
<reference evidence="11 12" key="1">
    <citation type="submission" date="2015-01" db="EMBL/GenBank/DDBJ databases">
        <title>Vibrio sp. C94 JCM 19241 whole genome shotgun sequence.</title>
        <authorList>
            <person name="Sawabe T."/>
            <person name="Meirelles P."/>
            <person name="Feng G."/>
            <person name="Sayaka M."/>
            <person name="Hattori M."/>
            <person name="Ohkuma M."/>
        </authorList>
    </citation>
    <scope>NUCLEOTIDE SEQUENCE [LARGE SCALE GENOMIC DNA]</scope>
    <source>
        <strain evidence="12">JCM 19241</strain>
    </source>
</reference>
<dbReference type="InterPro" id="IPR036615">
    <property type="entry name" value="Mur_ligase_C_dom_sf"/>
</dbReference>
<evidence type="ECO:0000256" key="4">
    <source>
        <dbReference type="ARBA" id="ARBA00022984"/>
    </source>
</evidence>
<dbReference type="Pfam" id="PF08245">
    <property type="entry name" value="Mur_ligase_M"/>
    <property type="match status" value="1"/>
</dbReference>
<dbReference type="UniPathway" id="UPA00219"/>
<evidence type="ECO:0000256" key="1">
    <source>
        <dbReference type="ARBA" id="ARBA00005898"/>
    </source>
</evidence>
<dbReference type="GO" id="GO:0051301">
    <property type="term" value="P:cell division"/>
    <property type="evidence" value="ECO:0007669"/>
    <property type="project" value="UniProtKB-KW"/>
</dbReference>
<dbReference type="Gene3D" id="3.90.190.20">
    <property type="entry name" value="Mur ligase, C-terminal domain"/>
    <property type="match status" value="1"/>
</dbReference>